<evidence type="ECO:0000313" key="2">
    <source>
        <dbReference type="EMBL" id="MBO0615272.1"/>
    </source>
</evidence>
<dbReference type="EMBL" id="CP072748">
    <property type="protein sequence ID" value="QTX10055.1"/>
    <property type="molecule type" value="Genomic_DNA"/>
</dbReference>
<gene>
    <name evidence="3" type="ORF">J1836_015840</name>
    <name evidence="2" type="ORF">J1836_20455</name>
</gene>
<dbReference type="RefSeq" id="WP_207252991.1">
    <property type="nucleotide sequence ID" value="NZ_JAFMPM010000008.1"/>
</dbReference>
<dbReference type="Proteomes" id="UP000664466">
    <property type="component" value="Unassembled WGS sequence"/>
</dbReference>
<dbReference type="EMBL" id="JAFMPM010000008">
    <property type="protein sequence ID" value="MBO0615272.1"/>
    <property type="molecule type" value="Genomic_DNA"/>
</dbReference>
<proteinExistence type="predicted"/>
<reference evidence="2 4" key="1">
    <citation type="submission" date="2021-03" db="EMBL/GenBank/DDBJ databases">
        <title>Draft genome and methylome analysis of Thiotrix fructosivoruns ATCC 49748.</title>
        <authorList>
            <person name="Fomenkov A."/>
            <person name="Grabovich M.Y."/>
            <person name="Roberts R.J."/>
        </authorList>
    </citation>
    <scope>NUCLEOTIDE SEQUENCE [LARGE SCALE GENOMIC DNA]</scope>
    <source>
        <strain evidence="2 4">ATCC 49748</strain>
    </source>
</reference>
<evidence type="ECO:0000256" key="1">
    <source>
        <dbReference type="SAM" id="Coils"/>
    </source>
</evidence>
<dbReference type="AlphaFoldDB" id="A0A8B0SGS1"/>
<keyword evidence="4" id="KW-1185">Reference proteome</keyword>
<organism evidence="3">
    <name type="scientific">Thiothrix fructosivorans</name>
    <dbReference type="NCBI Taxonomy" id="111770"/>
    <lineage>
        <taxon>Bacteria</taxon>
        <taxon>Pseudomonadati</taxon>
        <taxon>Pseudomonadota</taxon>
        <taxon>Gammaproteobacteria</taxon>
        <taxon>Thiotrichales</taxon>
        <taxon>Thiotrichaceae</taxon>
        <taxon>Thiothrix</taxon>
    </lineage>
</organism>
<feature type="coiled-coil region" evidence="1">
    <location>
        <begin position="79"/>
        <end position="113"/>
    </location>
</feature>
<keyword evidence="1" id="KW-0175">Coiled coil</keyword>
<reference evidence="3" key="2">
    <citation type="submission" date="2021-04" db="EMBL/GenBank/DDBJ databases">
        <title>Complete Genome and methylome analysis of Thiothrix fructosivorans ATCC 49748.</title>
        <authorList>
            <person name="Fomenkov A."/>
            <person name="Sun L."/>
            <person name="Vincze T."/>
            <person name="Grabovich M.Y."/>
            <person name="Roberts R.J."/>
        </authorList>
    </citation>
    <scope>NUCLEOTIDE SEQUENCE</scope>
    <source>
        <strain evidence="3">ATCC 49748</strain>
    </source>
</reference>
<evidence type="ECO:0000313" key="3">
    <source>
        <dbReference type="EMBL" id="QTX10055.1"/>
    </source>
</evidence>
<sequence length="268" mass="30255">MTMKNALQDYQLSGDAAADVQAFHNEMLRIRLATMEAATVQQPGGKIAGKELMVLHGWERLDESSAMPITRKEVTAEHVRIAESLAHDISAKMEQTENQRNEAVKKLKALTEQESKITQGYKALVLADDEKGIQKAEKDAVTIVGERKRYEIRRDGYTDATKRLELDFDAYNKIAKACRRSLLRQQALIAIDEYKTAVEAFAPAYNRVAAFMDLSGQLLYQDDGFGMSPLAYLRKAMIEQPKPFERDPLFDDLKHAIMSEIEQEISPS</sequence>
<protein>
    <submittedName>
        <fullName evidence="3">Uncharacterized protein</fullName>
    </submittedName>
</protein>
<name>A0A8B0SGS1_9GAMM</name>
<evidence type="ECO:0000313" key="4">
    <source>
        <dbReference type="Proteomes" id="UP000664466"/>
    </source>
</evidence>
<accession>A0A8B0SGS1</accession>